<accession>A0ABD0QF39</accession>
<protein>
    <submittedName>
        <fullName evidence="1">Uncharacterized protein</fullName>
    </submittedName>
</protein>
<sequence>MMWRARSERSFPLVSAVTQMTSSLSSRKRPTSNPSAVCCTPTKFTMWRQEWISPTRYT</sequence>
<dbReference type="EMBL" id="JAMKFB020000009">
    <property type="protein sequence ID" value="KAL0183616.1"/>
    <property type="molecule type" value="Genomic_DNA"/>
</dbReference>
<dbReference type="Proteomes" id="UP001529510">
    <property type="component" value="Unassembled WGS sequence"/>
</dbReference>
<organism evidence="1 2">
    <name type="scientific">Cirrhinus mrigala</name>
    <name type="common">Mrigala</name>
    <dbReference type="NCBI Taxonomy" id="683832"/>
    <lineage>
        <taxon>Eukaryota</taxon>
        <taxon>Metazoa</taxon>
        <taxon>Chordata</taxon>
        <taxon>Craniata</taxon>
        <taxon>Vertebrata</taxon>
        <taxon>Euteleostomi</taxon>
        <taxon>Actinopterygii</taxon>
        <taxon>Neopterygii</taxon>
        <taxon>Teleostei</taxon>
        <taxon>Ostariophysi</taxon>
        <taxon>Cypriniformes</taxon>
        <taxon>Cyprinidae</taxon>
        <taxon>Labeoninae</taxon>
        <taxon>Labeonini</taxon>
        <taxon>Cirrhinus</taxon>
    </lineage>
</organism>
<keyword evidence="2" id="KW-1185">Reference proteome</keyword>
<dbReference type="AlphaFoldDB" id="A0ABD0QF39"/>
<gene>
    <name evidence="1" type="ORF">M9458_019312</name>
</gene>
<name>A0ABD0QF39_CIRMR</name>
<reference evidence="1 2" key="1">
    <citation type="submission" date="2024-05" db="EMBL/GenBank/DDBJ databases">
        <title>Genome sequencing and assembly of Indian major carp, Cirrhinus mrigala (Hamilton, 1822).</title>
        <authorList>
            <person name="Mohindra V."/>
            <person name="Chowdhury L.M."/>
            <person name="Lal K."/>
            <person name="Jena J.K."/>
        </authorList>
    </citation>
    <scope>NUCLEOTIDE SEQUENCE [LARGE SCALE GENOMIC DNA]</scope>
    <source>
        <strain evidence="1">CM1030</strain>
        <tissue evidence="1">Blood</tissue>
    </source>
</reference>
<evidence type="ECO:0000313" key="1">
    <source>
        <dbReference type="EMBL" id="KAL0183616.1"/>
    </source>
</evidence>
<evidence type="ECO:0000313" key="2">
    <source>
        <dbReference type="Proteomes" id="UP001529510"/>
    </source>
</evidence>
<comment type="caution">
    <text evidence="1">The sequence shown here is derived from an EMBL/GenBank/DDBJ whole genome shotgun (WGS) entry which is preliminary data.</text>
</comment>
<feature type="non-terminal residue" evidence="1">
    <location>
        <position position="58"/>
    </location>
</feature>
<proteinExistence type="predicted"/>